<evidence type="ECO:0000313" key="2">
    <source>
        <dbReference type="Proteomes" id="UP000682416"/>
    </source>
</evidence>
<dbReference type="EMBL" id="CP074402">
    <property type="protein sequence ID" value="QVJ00414.1"/>
    <property type="molecule type" value="Genomic_DNA"/>
</dbReference>
<gene>
    <name evidence="1" type="ORF">KGD82_16780</name>
</gene>
<keyword evidence="2" id="KW-1185">Reference proteome</keyword>
<dbReference type="KEGG" id="nec:KGD82_16780"/>
<protein>
    <submittedName>
        <fullName evidence="1">Uncharacterized protein</fullName>
    </submittedName>
</protein>
<dbReference type="Proteomes" id="UP000682416">
    <property type="component" value="Chromosome"/>
</dbReference>
<reference evidence="1" key="1">
    <citation type="submission" date="2021-05" db="EMBL/GenBank/DDBJ databases">
        <authorList>
            <person name="Kaiqin L."/>
            <person name="Jian G."/>
        </authorList>
    </citation>
    <scope>NUCLEOTIDE SEQUENCE</scope>
    <source>
        <strain evidence="1">HDS5</strain>
    </source>
</reference>
<accession>A0A975L5Y7</accession>
<sequence>MSRYGECACCGRLGELTGRGLVRPCHRRFREAGVLDEWPTEWELVEEDVAMVLATGASHRVTAVRCGTTPRQVLRILARWRLRVVDGDGPVPEVQGPVRAVRGEAA</sequence>
<dbReference type="AlphaFoldDB" id="A0A975L5Y7"/>
<name>A0A975L5Y7_9ACTN</name>
<organism evidence="1 2">
    <name type="scientific">Nocardiopsis eucommiae</name>
    <dbReference type="NCBI Taxonomy" id="2831970"/>
    <lineage>
        <taxon>Bacteria</taxon>
        <taxon>Bacillati</taxon>
        <taxon>Actinomycetota</taxon>
        <taxon>Actinomycetes</taxon>
        <taxon>Streptosporangiales</taxon>
        <taxon>Nocardiopsidaceae</taxon>
        <taxon>Nocardiopsis</taxon>
    </lineage>
</organism>
<evidence type="ECO:0000313" key="1">
    <source>
        <dbReference type="EMBL" id="QVJ00414.1"/>
    </source>
</evidence>
<proteinExistence type="predicted"/>